<dbReference type="RefSeq" id="WP_160756994.1">
    <property type="nucleotide sequence ID" value="NZ_WTYL01000003.1"/>
</dbReference>
<dbReference type="SMART" id="SM00448">
    <property type="entry name" value="REC"/>
    <property type="match status" value="1"/>
</dbReference>
<comment type="caution">
    <text evidence="4">The sequence shown here is derived from an EMBL/GenBank/DDBJ whole genome shotgun (WGS) entry which is preliminary data.</text>
</comment>
<protein>
    <submittedName>
        <fullName evidence="4">Response regulator</fullName>
    </submittedName>
</protein>
<evidence type="ECO:0000313" key="5">
    <source>
        <dbReference type="Proteomes" id="UP000431922"/>
    </source>
</evidence>
<dbReference type="Proteomes" id="UP000431922">
    <property type="component" value="Unassembled WGS sequence"/>
</dbReference>
<dbReference type="Gene3D" id="3.40.50.2300">
    <property type="match status" value="1"/>
</dbReference>
<dbReference type="EMBL" id="WTYL01000003">
    <property type="protein sequence ID" value="MXP45388.1"/>
    <property type="molecule type" value="Genomic_DNA"/>
</dbReference>
<sequence length="118" mass="12954">MHVLIIEDEALVALLIEDYLRDHGYTTFEYAATEAEAVAAAKDHCPNLITSDVRLLEGCGISAVQEICRDELIPVVFITATCWEVTERAPGAIVIEKPFTSTELASALIAIESTFRRS</sequence>
<name>A0A845B4Q0_9SPHN</name>
<accession>A0A845B4Q0</accession>
<dbReference type="Pfam" id="PF00072">
    <property type="entry name" value="Response_reg"/>
    <property type="match status" value="1"/>
</dbReference>
<dbReference type="PANTHER" id="PTHR44591">
    <property type="entry name" value="STRESS RESPONSE REGULATOR PROTEIN 1"/>
    <property type="match status" value="1"/>
</dbReference>
<dbReference type="InterPro" id="IPR001789">
    <property type="entry name" value="Sig_transdc_resp-reg_receiver"/>
</dbReference>
<feature type="domain" description="Response regulatory" evidence="3">
    <location>
        <begin position="2"/>
        <end position="112"/>
    </location>
</feature>
<dbReference type="AlphaFoldDB" id="A0A845B4Q0"/>
<dbReference type="OrthoDB" id="7509750at2"/>
<evidence type="ECO:0000256" key="2">
    <source>
        <dbReference type="PROSITE-ProRule" id="PRU00169"/>
    </source>
</evidence>
<dbReference type="InterPro" id="IPR050595">
    <property type="entry name" value="Bact_response_regulator"/>
</dbReference>
<reference evidence="4 5" key="1">
    <citation type="submission" date="2019-12" db="EMBL/GenBank/DDBJ databases">
        <title>Genomic-based taxomic classification of the family Erythrobacteraceae.</title>
        <authorList>
            <person name="Xu L."/>
        </authorList>
    </citation>
    <scope>NUCLEOTIDE SEQUENCE [LARGE SCALE GENOMIC DNA]</scope>
    <source>
        <strain evidence="4 5">KCTC 42453</strain>
    </source>
</reference>
<feature type="modified residue" description="4-aspartylphosphate" evidence="2">
    <location>
        <position position="52"/>
    </location>
</feature>
<evidence type="ECO:0000259" key="3">
    <source>
        <dbReference type="PROSITE" id="PS50110"/>
    </source>
</evidence>
<evidence type="ECO:0000256" key="1">
    <source>
        <dbReference type="ARBA" id="ARBA00022553"/>
    </source>
</evidence>
<dbReference type="PROSITE" id="PS50110">
    <property type="entry name" value="RESPONSE_REGULATORY"/>
    <property type="match status" value="1"/>
</dbReference>
<evidence type="ECO:0000313" key="4">
    <source>
        <dbReference type="EMBL" id="MXP45388.1"/>
    </source>
</evidence>
<proteinExistence type="predicted"/>
<gene>
    <name evidence="4" type="ORF">GRI65_13105</name>
</gene>
<keyword evidence="1 2" id="KW-0597">Phosphoprotein</keyword>
<dbReference type="PANTHER" id="PTHR44591:SF3">
    <property type="entry name" value="RESPONSE REGULATORY DOMAIN-CONTAINING PROTEIN"/>
    <property type="match status" value="1"/>
</dbReference>
<dbReference type="SUPFAM" id="SSF52172">
    <property type="entry name" value="CheY-like"/>
    <property type="match status" value="1"/>
</dbReference>
<dbReference type="GO" id="GO:0000160">
    <property type="term" value="P:phosphorelay signal transduction system"/>
    <property type="evidence" value="ECO:0007669"/>
    <property type="project" value="InterPro"/>
</dbReference>
<organism evidence="4 5">
    <name type="scientific">Allopontixanthobacter sediminis</name>
    <dbReference type="NCBI Taxonomy" id="1689985"/>
    <lineage>
        <taxon>Bacteria</taxon>
        <taxon>Pseudomonadati</taxon>
        <taxon>Pseudomonadota</taxon>
        <taxon>Alphaproteobacteria</taxon>
        <taxon>Sphingomonadales</taxon>
        <taxon>Erythrobacteraceae</taxon>
        <taxon>Allopontixanthobacter</taxon>
    </lineage>
</organism>
<dbReference type="InterPro" id="IPR011006">
    <property type="entry name" value="CheY-like_superfamily"/>
</dbReference>
<keyword evidence="5" id="KW-1185">Reference proteome</keyword>